<accession>A0A1I5YPK3</accession>
<comment type="caution">
    <text evidence="2">The sequence shown here is derived from an EMBL/GenBank/DDBJ whole genome shotgun (WGS) entry which is preliminary data.</text>
</comment>
<feature type="transmembrane region" description="Helical" evidence="1">
    <location>
        <begin position="7"/>
        <end position="24"/>
    </location>
</feature>
<sequence>MKKSKRIILGLIVLFLISAILFFLKDYIFTSNNEPSSKESKFKMGDMEQNALGLAGFKANGEPLYDAQPIKLDENQTANFELALAHMLDTNETYGIILMQDYIQSKFTCGDKVTADICKQSIPPSTEVSIPLSIKINPDTRELIVLIVKEPDSIVKDMDLNRLFYYEQAYAKRYIIDGSVEKADLVYIDPDSTYKSPGDTNAITFSGDKTERQLVSSMFSGEKGYLHMGTSIGNKEMDYAVVAFNDWKQTKINDNTIMHINTKPDITYVYDVSLPLIKKEANLQFFAFPTPYTSDSSDSVFKVYQSTRTVVESYTN</sequence>
<gene>
    <name evidence="2" type="ORF">SAMN02745910_01464</name>
</gene>
<dbReference type="Proteomes" id="UP000182762">
    <property type="component" value="Unassembled WGS sequence"/>
</dbReference>
<keyword evidence="3" id="KW-1185">Reference proteome</keyword>
<keyword evidence="1" id="KW-0812">Transmembrane</keyword>
<protein>
    <submittedName>
        <fullName evidence="2">Uncharacterized protein</fullName>
    </submittedName>
</protein>
<evidence type="ECO:0000313" key="3">
    <source>
        <dbReference type="Proteomes" id="UP000182762"/>
    </source>
</evidence>
<dbReference type="GeneID" id="93710178"/>
<reference evidence="2 3" key="1">
    <citation type="submission" date="2016-10" db="EMBL/GenBank/DDBJ databases">
        <authorList>
            <person name="Varghese N."/>
            <person name="Submissions S."/>
        </authorList>
    </citation>
    <scope>NUCLEOTIDE SEQUENCE [LARGE SCALE GENOMIC DNA]</scope>
    <source>
        <strain evidence="2 3">DSM 13796</strain>
    </source>
</reference>
<proteinExistence type="predicted"/>
<keyword evidence="1" id="KW-0472">Membrane</keyword>
<organism evidence="2 3">
    <name type="scientific">Priestia endophytica DSM 13796</name>
    <dbReference type="NCBI Taxonomy" id="1121089"/>
    <lineage>
        <taxon>Bacteria</taxon>
        <taxon>Bacillati</taxon>
        <taxon>Bacillota</taxon>
        <taxon>Bacilli</taxon>
        <taxon>Bacillales</taxon>
        <taxon>Bacillaceae</taxon>
        <taxon>Priestia</taxon>
    </lineage>
</organism>
<dbReference type="RefSeq" id="WP_061802777.1">
    <property type="nucleotide sequence ID" value="NZ_FOXX01000003.1"/>
</dbReference>
<dbReference type="EMBL" id="FOXX01000003">
    <property type="protein sequence ID" value="SFQ46136.1"/>
    <property type="molecule type" value="Genomic_DNA"/>
</dbReference>
<name>A0A1I5YPK3_9BACI</name>
<evidence type="ECO:0000313" key="2">
    <source>
        <dbReference type="EMBL" id="SFQ46136.1"/>
    </source>
</evidence>
<evidence type="ECO:0000256" key="1">
    <source>
        <dbReference type="SAM" id="Phobius"/>
    </source>
</evidence>
<keyword evidence="1" id="KW-1133">Transmembrane helix</keyword>